<dbReference type="FunFam" id="3.40.50.2300:FF:000001">
    <property type="entry name" value="DNA-binding response regulator PhoB"/>
    <property type="match status" value="1"/>
</dbReference>
<feature type="domain" description="Response regulatory" evidence="7">
    <location>
        <begin position="7"/>
        <end position="125"/>
    </location>
</feature>
<dbReference type="GO" id="GO:0000160">
    <property type="term" value="P:phosphorelay signal transduction system"/>
    <property type="evidence" value="ECO:0007669"/>
    <property type="project" value="UniProtKB-KW"/>
</dbReference>
<dbReference type="PANTHER" id="PTHR44591:SF14">
    <property type="entry name" value="PROTEIN PILG"/>
    <property type="match status" value="1"/>
</dbReference>
<proteinExistence type="predicted"/>
<feature type="modified residue" description="4-aspartylphosphate" evidence="6">
    <location>
        <position position="56"/>
    </location>
</feature>
<accession>A0A1F5PJQ1</accession>
<keyword evidence="5" id="KW-0804">Transcription</keyword>
<keyword evidence="4" id="KW-0238">DNA-binding</keyword>
<keyword evidence="3" id="KW-0805">Transcription regulation</keyword>
<evidence type="ECO:0000256" key="4">
    <source>
        <dbReference type="ARBA" id="ARBA00023125"/>
    </source>
</evidence>
<evidence type="ECO:0000259" key="7">
    <source>
        <dbReference type="PROSITE" id="PS50110"/>
    </source>
</evidence>
<evidence type="ECO:0000313" key="8">
    <source>
        <dbReference type="EMBL" id="OGE90121.1"/>
    </source>
</evidence>
<evidence type="ECO:0000256" key="2">
    <source>
        <dbReference type="ARBA" id="ARBA00023012"/>
    </source>
</evidence>
<dbReference type="Pfam" id="PF00072">
    <property type="entry name" value="Response_reg"/>
    <property type="match status" value="1"/>
</dbReference>
<dbReference type="EMBL" id="MFEY01000007">
    <property type="protein sequence ID" value="OGE90121.1"/>
    <property type="molecule type" value="Genomic_DNA"/>
</dbReference>
<reference evidence="8 9" key="1">
    <citation type="journal article" date="2016" name="Nat. Commun.">
        <title>Thousands of microbial genomes shed light on interconnected biogeochemical processes in an aquifer system.</title>
        <authorList>
            <person name="Anantharaman K."/>
            <person name="Brown C.T."/>
            <person name="Hug L.A."/>
            <person name="Sharon I."/>
            <person name="Castelle C.J."/>
            <person name="Probst A.J."/>
            <person name="Thomas B.C."/>
            <person name="Singh A."/>
            <person name="Wilkins M.J."/>
            <person name="Karaoz U."/>
            <person name="Brodie E.L."/>
            <person name="Williams K.H."/>
            <person name="Hubbard S.S."/>
            <person name="Banfield J.F."/>
        </authorList>
    </citation>
    <scope>NUCLEOTIDE SEQUENCE [LARGE SCALE GENOMIC DNA]</scope>
</reference>
<sequence>MSEQPKKILIVEDEEMIRKPYADELRDKGFSVATATNGQEGLETALREKPDLILLDIVMPVMNGMDMMKKLRADDWGRKVPIILLTNLSANENIIKGVITDEPLYFLVKSDWSIKDVLEQIKKILI</sequence>
<dbReference type="SUPFAM" id="SSF52172">
    <property type="entry name" value="CheY-like"/>
    <property type="match status" value="1"/>
</dbReference>
<comment type="caution">
    <text evidence="8">The sequence shown here is derived from an EMBL/GenBank/DDBJ whole genome shotgun (WGS) entry which is preliminary data.</text>
</comment>
<dbReference type="Proteomes" id="UP000177682">
    <property type="component" value="Unassembled WGS sequence"/>
</dbReference>
<gene>
    <name evidence="8" type="ORF">A3E29_03365</name>
</gene>
<dbReference type="PROSITE" id="PS50110">
    <property type="entry name" value="RESPONSE_REGULATORY"/>
    <property type="match status" value="1"/>
</dbReference>
<dbReference type="InterPro" id="IPR050595">
    <property type="entry name" value="Bact_response_regulator"/>
</dbReference>
<keyword evidence="2" id="KW-0902">Two-component regulatory system</keyword>
<evidence type="ECO:0000256" key="5">
    <source>
        <dbReference type="ARBA" id="ARBA00023163"/>
    </source>
</evidence>
<keyword evidence="1 6" id="KW-0597">Phosphoprotein</keyword>
<dbReference type="AlphaFoldDB" id="A0A1F5PJQ1"/>
<dbReference type="PANTHER" id="PTHR44591">
    <property type="entry name" value="STRESS RESPONSE REGULATOR PROTEIN 1"/>
    <property type="match status" value="1"/>
</dbReference>
<evidence type="ECO:0000313" key="9">
    <source>
        <dbReference type="Proteomes" id="UP000177682"/>
    </source>
</evidence>
<dbReference type="CDD" id="cd17574">
    <property type="entry name" value="REC_OmpR"/>
    <property type="match status" value="1"/>
</dbReference>
<dbReference type="GO" id="GO:0003677">
    <property type="term" value="F:DNA binding"/>
    <property type="evidence" value="ECO:0007669"/>
    <property type="project" value="UniProtKB-KW"/>
</dbReference>
<dbReference type="InterPro" id="IPR001789">
    <property type="entry name" value="Sig_transdc_resp-reg_receiver"/>
</dbReference>
<protein>
    <recommendedName>
        <fullName evidence="7">Response regulatory domain-containing protein</fullName>
    </recommendedName>
</protein>
<dbReference type="InterPro" id="IPR011006">
    <property type="entry name" value="CheY-like_superfamily"/>
</dbReference>
<organism evidence="8 9">
    <name type="scientific">Candidatus Doudnabacteria bacterium RIFCSPHIGHO2_12_FULL_48_16</name>
    <dbReference type="NCBI Taxonomy" id="1817838"/>
    <lineage>
        <taxon>Bacteria</taxon>
        <taxon>Candidatus Doudnaibacteriota</taxon>
    </lineage>
</organism>
<dbReference type="SMART" id="SM00448">
    <property type="entry name" value="REC"/>
    <property type="match status" value="1"/>
</dbReference>
<evidence type="ECO:0000256" key="6">
    <source>
        <dbReference type="PROSITE-ProRule" id="PRU00169"/>
    </source>
</evidence>
<name>A0A1F5PJQ1_9BACT</name>
<evidence type="ECO:0000256" key="3">
    <source>
        <dbReference type="ARBA" id="ARBA00023015"/>
    </source>
</evidence>
<dbReference type="Gene3D" id="3.40.50.2300">
    <property type="match status" value="1"/>
</dbReference>
<evidence type="ECO:0000256" key="1">
    <source>
        <dbReference type="ARBA" id="ARBA00022553"/>
    </source>
</evidence>